<keyword evidence="2" id="KW-0479">Metal-binding</keyword>
<proteinExistence type="predicted"/>
<keyword evidence="4" id="KW-0460">Magnesium</keyword>
<dbReference type="EMBL" id="UINC01009784">
    <property type="protein sequence ID" value="SVA43796.1"/>
    <property type="molecule type" value="Genomic_DNA"/>
</dbReference>
<evidence type="ECO:0008006" key="6">
    <source>
        <dbReference type="Google" id="ProtNLM"/>
    </source>
</evidence>
<evidence type="ECO:0000256" key="4">
    <source>
        <dbReference type="ARBA" id="ARBA00022842"/>
    </source>
</evidence>
<dbReference type="SUPFAM" id="SSF56655">
    <property type="entry name" value="Carbohydrate phosphatase"/>
    <property type="match status" value="1"/>
</dbReference>
<evidence type="ECO:0000256" key="2">
    <source>
        <dbReference type="ARBA" id="ARBA00022723"/>
    </source>
</evidence>
<dbReference type="Gene3D" id="3.30.540.10">
    <property type="entry name" value="Fructose-1,6-Bisphosphatase, subunit A, domain 1"/>
    <property type="match status" value="1"/>
</dbReference>
<dbReference type="AlphaFoldDB" id="A0A381VU08"/>
<dbReference type="GO" id="GO:0007165">
    <property type="term" value="P:signal transduction"/>
    <property type="evidence" value="ECO:0007669"/>
    <property type="project" value="TreeGrafter"/>
</dbReference>
<reference evidence="5" key="1">
    <citation type="submission" date="2018-05" db="EMBL/GenBank/DDBJ databases">
        <authorList>
            <person name="Lanie J.A."/>
            <person name="Ng W.-L."/>
            <person name="Kazmierczak K.M."/>
            <person name="Andrzejewski T.M."/>
            <person name="Davidsen T.M."/>
            <person name="Wayne K.J."/>
            <person name="Tettelin H."/>
            <person name="Glass J.I."/>
            <person name="Rusch D."/>
            <person name="Podicherti R."/>
            <person name="Tsui H.-C.T."/>
            <person name="Winkler M.E."/>
        </authorList>
    </citation>
    <scope>NUCLEOTIDE SEQUENCE</scope>
</reference>
<dbReference type="Pfam" id="PF00459">
    <property type="entry name" value="Inositol_P"/>
    <property type="match status" value="1"/>
</dbReference>
<comment type="cofactor">
    <cofactor evidence="1">
        <name>Mg(2+)</name>
        <dbReference type="ChEBI" id="CHEBI:18420"/>
    </cofactor>
</comment>
<dbReference type="PROSITE" id="PS00629">
    <property type="entry name" value="IMP_1"/>
    <property type="match status" value="1"/>
</dbReference>
<dbReference type="InterPro" id="IPR000760">
    <property type="entry name" value="Inositol_monophosphatase-like"/>
</dbReference>
<gene>
    <name evidence="5" type="ORF">METZ01_LOCUS96650</name>
</gene>
<keyword evidence="3" id="KW-0378">Hydrolase</keyword>
<dbReference type="PANTHER" id="PTHR20854">
    <property type="entry name" value="INOSITOL MONOPHOSPHATASE"/>
    <property type="match status" value="1"/>
</dbReference>
<evidence type="ECO:0000256" key="3">
    <source>
        <dbReference type="ARBA" id="ARBA00022801"/>
    </source>
</evidence>
<dbReference type="GO" id="GO:0046872">
    <property type="term" value="F:metal ion binding"/>
    <property type="evidence" value="ECO:0007669"/>
    <property type="project" value="UniProtKB-KW"/>
</dbReference>
<dbReference type="GO" id="GO:0008934">
    <property type="term" value="F:inositol monophosphate 1-phosphatase activity"/>
    <property type="evidence" value="ECO:0007669"/>
    <property type="project" value="TreeGrafter"/>
</dbReference>
<evidence type="ECO:0000256" key="1">
    <source>
        <dbReference type="ARBA" id="ARBA00001946"/>
    </source>
</evidence>
<sequence length="302" mass="33702">MISDPELKQIYSFARDLTCRAGDILLDQFHRPREITYKSKNQTNPVTDADRRIEDFLKSEIAKEFDGHALLAEETESVEEIAKDFTWVIDPLDGTVNFLNGLPVFGVSVGVLCKGKPVIGCIFLPSAQATNGDLYHAISGGGAFRNDVAISVFAESKPRKGAISVFPKFWMRKYRFKPELSGSLGELRALGSVAYELAMTASGVIQYSFFGSPWAWDVSAGLVLVKEAQGMALFREKKSQLWKEFQSYQSMNEGIPSPKDIKEWRPSWICGNGDIVEFVASRIDPKSALAIKIDRIRDFGRN</sequence>
<name>A0A381VU08_9ZZZZ</name>
<dbReference type="InterPro" id="IPR020583">
    <property type="entry name" value="Inositol_monoP_metal-BS"/>
</dbReference>
<dbReference type="Gene3D" id="3.40.190.80">
    <property type="match status" value="1"/>
</dbReference>
<dbReference type="PANTHER" id="PTHR20854:SF4">
    <property type="entry name" value="INOSITOL-1-MONOPHOSPHATASE-RELATED"/>
    <property type="match status" value="1"/>
</dbReference>
<organism evidence="5">
    <name type="scientific">marine metagenome</name>
    <dbReference type="NCBI Taxonomy" id="408172"/>
    <lineage>
        <taxon>unclassified sequences</taxon>
        <taxon>metagenomes</taxon>
        <taxon>ecological metagenomes</taxon>
    </lineage>
</organism>
<dbReference type="GO" id="GO:0006020">
    <property type="term" value="P:inositol metabolic process"/>
    <property type="evidence" value="ECO:0007669"/>
    <property type="project" value="TreeGrafter"/>
</dbReference>
<evidence type="ECO:0000313" key="5">
    <source>
        <dbReference type="EMBL" id="SVA43796.1"/>
    </source>
</evidence>
<dbReference type="FunFam" id="3.30.540.10:FF:000003">
    <property type="entry name" value="Inositol-1-monophosphatase"/>
    <property type="match status" value="1"/>
</dbReference>
<protein>
    <recommendedName>
        <fullName evidence="6">Inositol-1-monophosphatase</fullName>
    </recommendedName>
</protein>
<accession>A0A381VU08</accession>
<dbReference type="PRINTS" id="PR00377">
    <property type="entry name" value="IMPHPHTASES"/>
</dbReference>